<evidence type="ECO:0000313" key="6">
    <source>
        <dbReference type="EMBL" id="MDT8903365.1"/>
    </source>
</evidence>
<evidence type="ECO:0000259" key="4">
    <source>
        <dbReference type="PROSITE" id="PS51077"/>
    </source>
</evidence>
<keyword evidence="7" id="KW-1185">Reference proteome</keyword>
<dbReference type="Gene3D" id="1.10.10.10">
    <property type="entry name" value="Winged helix-like DNA-binding domain superfamily/Winged helix DNA-binding domain"/>
    <property type="match status" value="1"/>
</dbReference>
<feature type="domain" description="HTH iclR-type" evidence="4">
    <location>
        <begin position="2"/>
        <end position="63"/>
    </location>
</feature>
<dbReference type="InterPro" id="IPR050707">
    <property type="entry name" value="HTH_MetabolicPath_Reg"/>
</dbReference>
<dbReference type="SMART" id="SM00346">
    <property type="entry name" value="HTH_ICLR"/>
    <property type="match status" value="1"/>
</dbReference>
<evidence type="ECO:0000256" key="1">
    <source>
        <dbReference type="ARBA" id="ARBA00023015"/>
    </source>
</evidence>
<organism evidence="6 7">
    <name type="scientific">Anaeroselena agilis</name>
    <dbReference type="NCBI Taxonomy" id="3063788"/>
    <lineage>
        <taxon>Bacteria</taxon>
        <taxon>Bacillati</taxon>
        <taxon>Bacillota</taxon>
        <taxon>Negativicutes</taxon>
        <taxon>Acetonemataceae</taxon>
        <taxon>Anaeroselena</taxon>
    </lineage>
</organism>
<dbReference type="EMBL" id="JAUOZS010000001">
    <property type="protein sequence ID" value="MDT8903365.1"/>
    <property type="molecule type" value="Genomic_DNA"/>
</dbReference>
<dbReference type="SUPFAM" id="SSF46785">
    <property type="entry name" value="Winged helix' DNA-binding domain"/>
    <property type="match status" value="1"/>
</dbReference>
<dbReference type="InterPro" id="IPR036390">
    <property type="entry name" value="WH_DNA-bd_sf"/>
</dbReference>
<dbReference type="InterPro" id="IPR005471">
    <property type="entry name" value="Tscrpt_reg_IclR_N"/>
</dbReference>
<dbReference type="Pfam" id="PF01614">
    <property type="entry name" value="IclR_C"/>
    <property type="match status" value="1"/>
</dbReference>
<dbReference type="RefSeq" id="WP_413781822.1">
    <property type="nucleotide sequence ID" value="NZ_JAUOZS010000001.1"/>
</dbReference>
<keyword evidence="1" id="KW-0805">Transcription regulation</keyword>
<reference evidence="6 7" key="1">
    <citation type="submission" date="2023-07" db="EMBL/GenBank/DDBJ databases">
        <title>The novel representative of Negativicutes class, Anaeroselena agilis gen. nov. sp. nov.</title>
        <authorList>
            <person name="Prokofeva M.I."/>
            <person name="Elcheninov A.G."/>
            <person name="Klyukina A."/>
            <person name="Kublanov I.V."/>
            <person name="Frolov E.N."/>
            <person name="Podosokorskaya O.A."/>
        </authorList>
    </citation>
    <scope>NUCLEOTIDE SEQUENCE [LARGE SCALE GENOMIC DNA]</scope>
    <source>
        <strain evidence="6 7">4137-cl</strain>
    </source>
</reference>
<feature type="domain" description="IclR-ED" evidence="5">
    <location>
        <begin position="64"/>
        <end position="247"/>
    </location>
</feature>
<dbReference type="SUPFAM" id="SSF55781">
    <property type="entry name" value="GAF domain-like"/>
    <property type="match status" value="1"/>
</dbReference>
<comment type="caution">
    <text evidence="6">The sequence shown here is derived from an EMBL/GenBank/DDBJ whole genome shotgun (WGS) entry which is preliminary data.</text>
</comment>
<evidence type="ECO:0000313" key="7">
    <source>
        <dbReference type="Proteomes" id="UP001254848"/>
    </source>
</evidence>
<keyword evidence="2" id="KW-0238">DNA-binding</keyword>
<dbReference type="InterPro" id="IPR029016">
    <property type="entry name" value="GAF-like_dom_sf"/>
</dbReference>
<evidence type="ECO:0000256" key="2">
    <source>
        <dbReference type="ARBA" id="ARBA00023125"/>
    </source>
</evidence>
<keyword evidence="3" id="KW-0804">Transcription</keyword>
<protein>
    <submittedName>
        <fullName evidence="6">IclR family transcriptional regulator</fullName>
    </submittedName>
</protein>
<dbReference type="PROSITE" id="PS51077">
    <property type="entry name" value="HTH_ICLR"/>
    <property type="match status" value="1"/>
</dbReference>
<dbReference type="InterPro" id="IPR014757">
    <property type="entry name" value="Tscrpt_reg_IclR_C"/>
</dbReference>
<evidence type="ECO:0000256" key="3">
    <source>
        <dbReference type="ARBA" id="ARBA00023163"/>
    </source>
</evidence>
<proteinExistence type="predicted"/>
<dbReference type="Pfam" id="PF09339">
    <property type="entry name" value="HTH_IclR"/>
    <property type="match status" value="1"/>
</dbReference>
<sequence length="260" mass="28430">MIQSVNRAIKILDFVSTNHMARLVDISRGLGLNKSTVHGIVATLEEMGCLRQDQSTGRYELGLKLFELGQSVMANMDIRAVAMPYLLELSRKYEETVHLAVLSGDEVIYIDKVDSPRSIRIFSMIGGRNPAYCTGVGKILLAGLTDEKLSRVLEGIRFRAITPNTITDANSFVEHIRNIRRDGYATDNGEIEEGLSCFAAPIRNHLGSVTAAISLSGPTQRLINDNSAKLIEDVVDCAQTVSIQLGFAPALAGDNSFFLK</sequence>
<dbReference type="Gene3D" id="3.30.450.40">
    <property type="match status" value="1"/>
</dbReference>
<dbReference type="PANTHER" id="PTHR30136">
    <property type="entry name" value="HELIX-TURN-HELIX TRANSCRIPTIONAL REGULATOR, ICLR FAMILY"/>
    <property type="match status" value="1"/>
</dbReference>
<dbReference type="InterPro" id="IPR036388">
    <property type="entry name" value="WH-like_DNA-bd_sf"/>
</dbReference>
<accession>A0ABU3P2V3</accession>
<gene>
    <name evidence="6" type="ORF">Q4T40_19215</name>
</gene>
<dbReference type="PROSITE" id="PS51078">
    <property type="entry name" value="ICLR_ED"/>
    <property type="match status" value="1"/>
</dbReference>
<dbReference type="PANTHER" id="PTHR30136:SF35">
    <property type="entry name" value="HTH-TYPE TRANSCRIPTIONAL REGULATOR RV1719"/>
    <property type="match status" value="1"/>
</dbReference>
<name>A0ABU3P2V3_9FIRM</name>
<dbReference type="Proteomes" id="UP001254848">
    <property type="component" value="Unassembled WGS sequence"/>
</dbReference>
<evidence type="ECO:0000259" key="5">
    <source>
        <dbReference type="PROSITE" id="PS51078"/>
    </source>
</evidence>